<dbReference type="GO" id="GO:0008320">
    <property type="term" value="F:protein transmembrane transporter activity"/>
    <property type="evidence" value="ECO:0007669"/>
    <property type="project" value="TreeGrafter"/>
</dbReference>
<dbReference type="Proteomes" id="UP000595140">
    <property type="component" value="Unassembled WGS sequence"/>
</dbReference>
<dbReference type="CDD" id="cd01650">
    <property type="entry name" value="RT_nLTR_like"/>
    <property type="match status" value="1"/>
</dbReference>
<dbReference type="InterPro" id="IPR014756">
    <property type="entry name" value="Ig_E-set"/>
</dbReference>
<evidence type="ECO:0000313" key="13">
    <source>
        <dbReference type="EMBL" id="VFQ58292.1"/>
    </source>
</evidence>
<comment type="subcellular location">
    <subcellularLocation>
        <location evidence="1">Endoplasmic reticulum membrane</location>
        <topology evidence="1">Multi-pass membrane protein</topology>
    </subcellularLocation>
</comment>
<proteinExistence type="predicted"/>
<dbReference type="GO" id="GO:0031207">
    <property type="term" value="C:Sec62/Sec63 complex"/>
    <property type="evidence" value="ECO:0007669"/>
    <property type="project" value="TreeGrafter"/>
</dbReference>
<dbReference type="InterPro" id="IPR000477">
    <property type="entry name" value="RT_dom"/>
</dbReference>
<feature type="domain" description="Reverse transcriptase" evidence="12">
    <location>
        <begin position="959"/>
        <end position="1237"/>
    </location>
</feature>
<feature type="region of interest" description="Disordered" evidence="9">
    <location>
        <begin position="611"/>
        <end position="662"/>
    </location>
</feature>
<dbReference type="Gene3D" id="1.10.287.110">
    <property type="entry name" value="DnaJ domain"/>
    <property type="match status" value="1"/>
</dbReference>
<evidence type="ECO:0008006" key="15">
    <source>
        <dbReference type="Google" id="ProtNLM"/>
    </source>
</evidence>
<keyword evidence="7 10" id="KW-0472">Membrane</keyword>
<dbReference type="PROSITE" id="PS50076">
    <property type="entry name" value="DNAJ_2"/>
    <property type="match status" value="1"/>
</dbReference>
<accession>A0A484K7Z0</accession>
<name>A0A484K7Z0_9ASTE</name>
<keyword evidence="5" id="KW-0653">Protein transport</keyword>
<dbReference type="Pfam" id="PF02889">
    <property type="entry name" value="Sec63"/>
    <property type="match status" value="1"/>
</dbReference>
<dbReference type="GO" id="GO:0006620">
    <property type="term" value="P:post-translational protein targeting to endoplasmic reticulum membrane"/>
    <property type="evidence" value="ECO:0007669"/>
    <property type="project" value="TreeGrafter"/>
</dbReference>
<dbReference type="OrthoDB" id="1734229at2759"/>
<dbReference type="GO" id="GO:0006614">
    <property type="term" value="P:SRP-dependent cotranslational protein targeting to membrane"/>
    <property type="evidence" value="ECO:0007669"/>
    <property type="project" value="TreeGrafter"/>
</dbReference>
<protein>
    <recommendedName>
        <fullName evidence="15">J domain-containing protein</fullName>
    </recommendedName>
</protein>
<keyword evidence="2" id="KW-0813">Transport</keyword>
<evidence type="ECO:0000256" key="2">
    <source>
        <dbReference type="ARBA" id="ARBA00022448"/>
    </source>
</evidence>
<evidence type="ECO:0000256" key="4">
    <source>
        <dbReference type="ARBA" id="ARBA00022824"/>
    </source>
</evidence>
<evidence type="ECO:0000256" key="1">
    <source>
        <dbReference type="ARBA" id="ARBA00004477"/>
    </source>
</evidence>
<feature type="domain" description="J" evidence="11">
    <location>
        <begin position="99"/>
        <end position="164"/>
    </location>
</feature>
<dbReference type="AlphaFoldDB" id="A0A484K7Z0"/>
<evidence type="ECO:0000256" key="3">
    <source>
        <dbReference type="ARBA" id="ARBA00022692"/>
    </source>
</evidence>
<dbReference type="InterPro" id="IPR035892">
    <property type="entry name" value="C2_domain_sf"/>
</dbReference>
<dbReference type="PRINTS" id="PR00625">
    <property type="entry name" value="JDOMAIN"/>
</dbReference>
<feature type="transmembrane region" description="Helical" evidence="10">
    <location>
        <begin position="66"/>
        <end position="88"/>
    </location>
</feature>
<evidence type="ECO:0000256" key="9">
    <source>
        <dbReference type="SAM" id="MobiDB-lite"/>
    </source>
</evidence>
<evidence type="ECO:0000256" key="8">
    <source>
        <dbReference type="ARBA" id="ARBA00023186"/>
    </source>
</evidence>
<dbReference type="PANTHER" id="PTHR24075">
    <property type="entry name" value="SEC63 DOMAIN-CONTAINING"/>
    <property type="match status" value="1"/>
</dbReference>
<dbReference type="SUPFAM" id="SSF46565">
    <property type="entry name" value="Chaperone J-domain"/>
    <property type="match status" value="1"/>
</dbReference>
<evidence type="ECO:0000259" key="11">
    <source>
        <dbReference type="PROSITE" id="PS50076"/>
    </source>
</evidence>
<dbReference type="InterPro" id="IPR001623">
    <property type="entry name" value="DnaJ_domain"/>
</dbReference>
<keyword evidence="4" id="KW-0256">Endoplasmic reticulum</keyword>
<sequence length="1254" mass="140670">MADNQENSALFPIFILSVICLPLVPYTVLKIFRASTKSKRRIHCECSVCTRSGKYRKTNSQKISSFFSCSNLTIVLLWLVVGLLAYSIKQTGREIQVFEPFSILGLEPGASDLAIKKAYRRLSIQYHPDKNPDPGANKYFVEYISKAYQALTDPISRENFEKYGHPDGRQGFQIGIALPEFLLAGASGGVLLIWILGGLILLPLIVGVIYLSRSSKYSGNVRHETVSAYFKLMKPSLAPSKVVEVFIKAAEYMEIPVRRQDDEPLQKLFSILKGELNLEGKNSKQEQAKYWKQHPSLIKTELLIQAHLTRKTETLSPDLQKDYKHVLQLAPRLLEELFVMAALPRTPKGHGWLRPAVGVIELSQCIVQAVPLSARKAVRGGSGGEGVASFLQLPHFNGAAFEKIVQKAWTLQDLQDMTSQERSKLLMETAGFSSHEAQDIEKVLELMPRVTAEVSCQTEGEEGIQEGDIVTVQAWVTVKRTNGLIASLPHCPFYPFPKEENFWFLLADADANDLWFSQKVTFMDEAAAVTSASKVIEARLEALGKDTEQVNAAVKEAAERVRGGSRLVTGKIRAPAEGNYNLTGYLLCDAWVGCDKTVSVKVKVLKRNRGGSRGGRNVGSENQENVLEDVEEEEDDDDDDDDDDDVKSEYSEDDDVEEEEKQAIIKGSEQTKDAMWNRIEEKFFTAMNKDGSYRTRDQLTSKWSHINRKVRKLIAVYEECSHSWRSGTNDADVLRLATARYQDDGHQGKVPIDLWRILSRSPKWQQLNNPDGGSFWKRSSVDAEVEVDETIGSTDQIPPFNVADSDDEDLIPRPIGRKKAKSIASGSGGSGSVSVSSRDEIGREMKRKATNHLISIKNTEQIVVEGKLAVSEVLVEFYQKQLGRSNPTEDINGEIIRMGDCLTIRQQLKIISPITTEEIKKCMFEIPNNKSPGLDGFSSGFFKSQWRKVGGLVTQAIQEFFIKEDTIKQINATNLVVIPKCEDPKSPTDLRPIACCNVIYKVIAKIICNRLKKVLPSIINLNQGAFVEGRELVHNVLLSQELARGYNRKNISPRCLMKLDLQKAYDNVSCKAIIQILTLLKFPSKFINWIKYCVTTTSYSIHFAGENFGYFRGGKGIRQGDPISPLLFVIIMEYLSRAFMWFASKEHFGYHPMCKSLKLINIIFADDLIVACKADIKSITCIMRALQHFRDTTGLNINQGKSEIIFGGIKPQEEIELLQLTKMRKGQLPFTYLGGVLLPHLESVLRIVKGLLRK</sequence>
<dbReference type="SUPFAM" id="SSF158702">
    <property type="entry name" value="Sec63 N-terminal domain-like"/>
    <property type="match status" value="1"/>
</dbReference>
<gene>
    <name evidence="13" type="ORF">CCAM_LOCUS68</name>
</gene>
<feature type="compositionally biased region" description="Acidic residues" evidence="9">
    <location>
        <begin position="626"/>
        <end position="660"/>
    </location>
</feature>
<dbReference type="CDD" id="cd06257">
    <property type="entry name" value="DnaJ"/>
    <property type="match status" value="1"/>
</dbReference>
<dbReference type="InterPro" id="IPR036869">
    <property type="entry name" value="J_dom_sf"/>
</dbReference>
<dbReference type="FunFam" id="1.10.287.110:FF:000038">
    <property type="entry name" value="DnaJ protein ERDJ2A"/>
    <property type="match status" value="1"/>
</dbReference>
<evidence type="ECO:0000313" key="14">
    <source>
        <dbReference type="Proteomes" id="UP000595140"/>
    </source>
</evidence>
<dbReference type="EMBL" id="OOIL02000001">
    <property type="protein sequence ID" value="VFQ58292.1"/>
    <property type="molecule type" value="Genomic_DNA"/>
</dbReference>
<dbReference type="PROSITE" id="PS50878">
    <property type="entry name" value="RT_POL"/>
    <property type="match status" value="1"/>
</dbReference>
<reference evidence="13 14" key="1">
    <citation type="submission" date="2018-04" db="EMBL/GenBank/DDBJ databases">
        <authorList>
            <person name="Vogel A."/>
        </authorList>
    </citation>
    <scope>NUCLEOTIDE SEQUENCE [LARGE SCALE GENOMIC DNA]</scope>
</reference>
<feature type="transmembrane region" description="Helical" evidence="10">
    <location>
        <begin position="12"/>
        <end position="32"/>
    </location>
</feature>
<evidence type="ECO:0000256" key="10">
    <source>
        <dbReference type="SAM" id="Phobius"/>
    </source>
</evidence>
<dbReference type="Gene3D" id="1.10.3380.10">
    <property type="entry name" value="Sec63 N-terminal domain-like domain"/>
    <property type="match status" value="1"/>
</dbReference>
<dbReference type="SUPFAM" id="SSF81296">
    <property type="entry name" value="E set domains"/>
    <property type="match status" value="1"/>
</dbReference>
<keyword evidence="6 10" id="KW-1133">Transmembrane helix</keyword>
<dbReference type="SMART" id="SM00271">
    <property type="entry name" value="DnaJ"/>
    <property type="match status" value="1"/>
</dbReference>
<dbReference type="Gene3D" id="2.60.40.150">
    <property type="entry name" value="C2 domain"/>
    <property type="match status" value="1"/>
</dbReference>
<evidence type="ECO:0000256" key="6">
    <source>
        <dbReference type="ARBA" id="ARBA00022989"/>
    </source>
</evidence>
<organism evidence="13 14">
    <name type="scientific">Cuscuta campestris</name>
    <dbReference type="NCBI Taxonomy" id="132261"/>
    <lineage>
        <taxon>Eukaryota</taxon>
        <taxon>Viridiplantae</taxon>
        <taxon>Streptophyta</taxon>
        <taxon>Embryophyta</taxon>
        <taxon>Tracheophyta</taxon>
        <taxon>Spermatophyta</taxon>
        <taxon>Magnoliopsida</taxon>
        <taxon>eudicotyledons</taxon>
        <taxon>Gunneridae</taxon>
        <taxon>Pentapetalae</taxon>
        <taxon>asterids</taxon>
        <taxon>lamiids</taxon>
        <taxon>Solanales</taxon>
        <taxon>Convolvulaceae</taxon>
        <taxon>Cuscuteae</taxon>
        <taxon>Cuscuta</taxon>
        <taxon>Cuscuta subgen. Grammica</taxon>
        <taxon>Cuscuta sect. Cleistogrammica</taxon>
    </lineage>
</organism>
<dbReference type="SUPFAM" id="SSF56672">
    <property type="entry name" value="DNA/RNA polymerases"/>
    <property type="match status" value="1"/>
</dbReference>
<dbReference type="GO" id="GO:0003723">
    <property type="term" value="F:RNA binding"/>
    <property type="evidence" value="ECO:0007669"/>
    <property type="project" value="TreeGrafter"/>
</dbReference>
<dbReference type="SMART" id="SM00973">
    <property type="entry name" value="Sec63"/>
    <property type="match status" value="1"/>
</dbReference>
<dbReference type="InterPro" id="IPR004179">
    <property type="entry name" value="Sec63-dom"/>
</dbReference>
<keyword evidence="14" id="KW-1185">Reference proteome</keyword>
<dbReference type="PANTHER" id="PTHR24075:SF11">
    <property type="entry name" value="DNAJ PROTEIN ERDJ2A-LIKE"/>
    <property type="match status" value="1"/>
</dbReference>
<feature type="transmembrane region" description="Helical" evidence="10">
    <location>
        <begin position="191"/>
        <end position="212"/>
    </location>
</feature>
<evidence type="ECO:0000256" key="5">
    <source>
        <dbReference type="ARBA" id="ARBA00022927"/>
    </source>
</evidence>
<feature type="region of interest" description="Disordered" evidence="9">
    <location>
        <begin position="817"/>
        <end position="838"/>
    </location>
</feature>
<dbReference type="Pfam" id="PF00078">
    <property type="entry name" value="RVT_1"/>
    <property type="match status" value="1"/>
</dbReference>
<evidence type="ECO:0000256" key="7">
    <source>
        <dbReference type="ARBA" id="ARBA00023136"/>
    </source>
</evidence>
<dbReference type="Pfam" id="PF00226">
    <property type="entry name" value="DnaJ"/>
    <property type="match status" value="1"/>
</dbReference>
<keyword evidence="8" id="KW-0143">Chaperone</keyword>
<evidence type="ECO:0000259" key="12">
    <source>
        <dbReference type="PROSITE" id="PS50878"/>
    </source>
</evidence>
<keyword evidence="3 10" id="KW-0812">Transmembrane</keyword>
<dbReference type="InterPro" id="IPR043502">
    <property type="entry name" value="DNA/RNA_pol_sf"/>
</dbReference>